<keyword evidence="2" id="KW-1133">Transmembrane helix</keyword>
<accession>A0AAN6UB56</accession>
<evidence type="ECO:0000256" key="2">
    <source>
        <dbReference type="SAM" id="Phobius"/>
    </source>
</evidence>
<dbReference type="EMBL" id="MU853223">
    <property type="protein sequence ID" value="KAK4129281.1"/>
    <property type="molecule type" value="Genomic_DNA"/>
</dbReference>
<comment type="caution">
    <text evidence="3">The sequence shown here is derived from an EMBL/GenBank/DDBJ whole genome shotgun (WGS) entry which is preliminary data.</text>
</comment>
<dbReference type="Proteomes" id="UP001302602">
    <property type="component" value="Unassembled WGS sequence"/>
</dbReference>
<keyword evidence="2" id="KW-0812">Transmembrane</keyword>
<keyword evidence="2" id="KW-0472">Membrane</keyword>
<sequence length="166" mass="18777">MTMIPPETPNEHLHRCWREQYCSSCLTQPSCSWCPFTQACVPNAHPISLLAPAYDQQICPHWSERWEIRTQPFGCQVSSITSLSVLVAVAATLVVVGLVWTVAVIWRRAKSRLWAESWTSRWRAWKSKWDDGVGVKWVLWRGEGGDGGGERVERVGEEEPLLGSVS</sequence>
<reference evidence="3" key="1">
    <citation type="journal article" date="2023" name="Mol. Phylogenet. Evol.">
        <title>Genome-scale phylogeny and comparative genomics of the fungal order Sordariales.</title>
        <authorList>
            <person name="Hensen N."/>
            <person name="Bonometti L."/>
            <person name="Westerberg I."/>
            <person name="Brannstrom I.O."/>
            <person name="Guillou S."/>
            <person name="Cros-Aarteil S."/>
            <person name="Calhoun S."/>
            <person name="Haridas S."/>
            <person name="Kuo A."/>
            <person name="Mondo S."/>
            <person name="Pangilinan J."/>
            <person name="Riley R."/>
            <person name="LaButti K."/>
            <person name="Andreopoulos B."/>
            <person name="Lipzen A."/>
            <person name="Chen C."/>
            <person name="Yan M."/>
            <person name="Daum C."/>
            <person name="Ng V."/>
            <person name="Clum A."/>
            <person name="Steindorff A."/>
            <person name="Ohm R.A."/>
            <person name="Martin F."/>
            <person name="Silar P."/>
            <person name="Natvig D.O."/>
            <person name="Lalanne C."/>
            <person name="Gautier V."/>
            <person name="Ament-Velasquez S.L."/>
            <person name="Kruys A."/>
            <person name="Hutchinson M.I."/>
            <person name="Powell A.J."/>
            <person name="Barry K."/>
            <person name="Miller A.N."/>
            <person name="Grigoriev I.V."/>
            <person name="Debuchy R."/>
            <person name="Gladieux P."/>
            <person name="Hiltunen Thoren M."/>
            <person name="Johannesson H."/>
        </authorList>
    </citation>
    <scope>NUCLEOTIDE SEQUENCE</scope>
    <source>
        <strain evidence="3">CBS 731.68</strain>
    </source>
</reference>
<organism evidence="3 4">
    <name type="scientific">Parathielavia appendiculata</name>
    <dbReference type="NCBI Taxonomy" id="2587402"/>
    <lineage>
        <taxon>Eukaryota</taxon>
        <taxon>Fungi</taxon>
        <taxon>Dikarya</taxon>
        <taxon>Ascomycota</taxon>
        <taxon>Pezizomycotina</taxon>
        <taxon>Sordariomycetes</taxon>
        <taxon>Sordariomycetidae</taxon>
        <taxon>Sordariales</taxon>
        <taxon>Chaetomiaceae</taxon>
        <taxon>Parathielavia</taxon>
    </lineage>
</organism>
<feature type="transmembrane region" description="Helical" evidence="2">
    <location>
        <begin position="83"/>
        <end position="106"/>
    </location>
</feature>
<reference evidence="3" key="2">
    <citation type="submission" date="2023-05" db="EMBL/GenBank/DDBJ databases">
        <authorList>
            <consortium name="Lawrence Berkeley National Laboratory"/>
            <person name="Steindorff A."/>
            <person name="Hensen N."/>
            <person name="Bonometti L."/>
            <person name="Westerberg I."/>
            <person name="Brannstrom I.O."/>
            <person name="Guillou S."/>
            <person name="Cros-Aarteil S."/>
            <person name="Calhoun S."/>
            <person name="Haridas S."/>
            <person name="Kuo A."/>
            <person name="Mondo S."/>
            <person name="Pangilinan J."/>
            <person name="Riley R."/>
            <person name="Labutti K."/>
            <person name="Andreopoulos B."/>
            <person name="Lipzen A."/>
            <person name="Chen C."/>
            <person name="Yanf M."/>
            <person name="Daum C."/>
            <person name="Ng V."/>
            <person name="Clum A."/>
            <person name="Ohm R."/>
            <person name="Martin F."/>
            <person name="Silar P."/>
            <person name="Natvig D."/>
            <person name="Lalanne C."/>
            <person name="Gautier V."/>
            <person name="Ament-Velasquez S.L."/>
            <person name="Kruys A."/>
            <person name="Hutchinson M.I."/>
            <person name="Powell A.J."/>
            <person name="Barry K."/>
            <person name="Miller A.N."/>
            <person name="Grigoriev I.V."/>
            <person name="Debuchy R."/>
            <person name="Gladieux P."/>
            <person name="Thoren M.H."/>
            <person name="Johannesson H."/>
        </authorList>
    </citation>
    <scope>NUCLEOTIDE SEQUENCE</scope>
    <source>
        <strain evidence="3">CBS 731.68</strain>
    </source>
</reference>
<feature type="region of interest" description="Disordered" evidence="1">
    <location>
        <begin position="145"/>
        <end position="166"/>
    </location>
</feature>
<evidence type="ECO:0008006" key="5">
    <source>
        <dbReference type="Google" id="ProtNLM"/>
    </source>
</evidence>
<proteinExistence type="predicted"/>
<dbReference type="AlphaFoldDB" id="A0AAN6UB56"/>
<dbReference type="RefSeq" id="XP_062653052.1">
    <property type="nucleotide sequence ID" value="XM_062791857.1"/>
</dbReference>
<name>A0AAN6UB56_9PEZI</name>
<evidence type="ECO:0000313" key="3">
    <source>
        <dbReference type="EMBL" id="KAK4129281.1"/>
    </source>
</evidence>
<protein>
    <recommendedName>
        <fullName evidence="5">PSI domain-containing protein</fullName>
    </recommendedName>
</protein>
<feature type="compositionally biased region" description="Basic and acidic residues" evidence="1">
    <location>
        <begin position="148"/>
        <end position="157"/>
    </location>
</feature>
<evidence type="ECO:0000256" key="1">
    <source>
        <dbReference type="SAM" id="MobiDB-lite"/>
    </source>
</evidence>
<keyword evidence="4" id="KW-1185">Reference proteome</keyword>
<gene>
    <name evidence="3" type="ORF">N657DRAFT_639867</name>
</gene>
<dbReference type="GeneID" id="87828626"/>
<evidence type="ECO:0000313" key="4">
    <source>
        <dbReference type="Proteomes" id="UP001302602"/>
    </source>
</evidence>